<feature type="chain" id="PRO_5041766425" evidence="5">
    <location>
        <begin position="28"/>
        <end position="437"/>
    </location>
</feature>
<keyword evidence="5" id="KW-0406">Ion transport</keyword>
<dbReference type="SUPFAM" id="SSF63712">
    <property type="entry name" value="Nicotinic receptor ligand binding domain-like"/>
    <property type="match status" value="1"/>
</dbReference>
<dbReference type="CDD" id="cd18989">
    <property type="entry name" value="LGIC_ECD_cation"/>
    <property type="match status" value="1"/>
</dbReference>
<accession>A0AAE1DNC8</accession>
<dbReference type="Gene3D" id="2.70.170.10">
    <property type="entry name" value="Neurotransmitter-gated ion-channel ligand-binding domain"/>
    <property type="match status" value="1"/>
</dbReference>
<dbReference type="Pfam" id="PF02932">
    <property type="entry name" value="Neur_chan_memb"/>
    <property type="match status" value="1"/>
</dbReference>
<sequence>MFIRSGHMLFLTIPALLWLTTPEFVQAGTYEEATSLLDNLIYKSGYKPQVRPLLNQSDVLEVYLIFELLSIVEVNDVFQSFTCNGFLGFLWTDQILRWNTSVYGGETSMTPESRDVFRPRIALLNTMGERDLFREDGAPVIVRSDGFTSWVPGSIFHVSCKLDLTNYPFDEQTCSLDMMVMDFSPSKMKFVALTKTAGLHFFTENGEWQVKSTNVSTELLTVTNDPLSSIVVTFKLRRRPEFLVLSVLLPIVFLSLLNLMVFVIPVDSGEKIGFGITVLLALSVFMSIISAMLPRSAESMPLMIRYIFCLLIISLLTVVDSIIIVRLHHMEEKGEQLPPAAETKNLSSYIPKVMTPNLRQTLSPLENLRSFPEDQDSRSGSGSRSTSPHSDANSQSKVKTNRYKMIGTHIDLISLVLFGIVWVAVTVEFMISAAAHV</sequence>
<evidence type="ECO:0000259" key="7">
    <source>
        <dbReference type="Pfam" id="PF02931"/>
    </source>
</evidence>
<name>A0AAE1DNC8_9GAST</name>
<dbReference type="GO" id="GO:0016020">
    <property type="term" value="C:membrane"/>
    <property type="evidence" value="ECO:0007669"/>
    <property type="project" value="UniProtKB-SubCell"/>
</dbReference>
<gene>
    <name evidence="9" type="ORF">RRG08_047971</name>
</gene>
<dbReference type="FunFam" id="2.70.170.10:FF:000028">
    <property type="entry name" value="AcetylCholine Receptor"/>
    <property type="match status" value="1"/>
</dbReference>
<dbReference type="PRINTS" id="PR00252">
    <property type="entry name" value="NRIONCHANNEL"/>
</dbReference>
<dbReference type="AlphaFoldDB" id="A0AAE1DNC8"/>
<evidence type="ECO:0000256" key="6">
    <source>
        <dbReference type="SAM" id="MobiDB-lite"/>
    </source>
</evidence>
<dbReference type="Proteomes" id="UP001283361">
    <property type="component" value="Unassembled WGS sequence"/>
</dbReference>
<evidence type="ECO:0000256" key="1">
    <source>
        <dbReference type="ARBA" id="ARBA00004141"/>
    </source>
</evidence>
<dbReference type="Pfam" id="PF02931">
    <property type="entry name" value="Neur_chan_LBD"/>
    <property type="match status" value="1"/>
</dbReference>
<protein>
    <submittedName>
        <fullName evidence="9">Uncharacterized protein</fullName>
    </submittedName>
</protein>
<keyword evidence="5" id="KW-0732">Signal</keyword>
<feature type="transmembrane region" description="Helical" evidence="5">
    <location>
        <begin position="304"/>
        <end position="325"/>
    </location>
</feature>
<dbReference type="PROSITE" id="PS00236">
    <property type="entry name" value="NEUROTR_ION_CHANNEL"/>
    <property type="match status" value="1"/>
</dbReference>
<reference evidence="9" key="1">
    <citation type="journal article" date="2023" name="G3 (Bethesda)">
        <title>A reference genome for the long-term kleptoplast-retaining sea slug Elysia crispata morphotype clarki.</title>
        <authorList>
            <person name="Eastman K.E."/>
            <person name="Pendleton A.L."/>
            <person name="Shaikh M.A."/>
            <person name="Suttiyut T."/>
            <person name="Ogas R."/>
            <person name="Tomko P."/>
            <person name="Gavelis G."/>
            <person name="Widhalm J.R."/>
            <person name="Wisecaver J.H."/>
        </authorList>
    </citation>
    <scope>NUCLEOTIDE SEQUENCE</scope>
    <source>
        <strain evidence="9">ECLA1</strain>
    </source>
</reference>
<feature type="compositionally biased region" description="Low complexity" evidence="6">
    <location>
        <begin position="378"/>
        <end position="387"/>
    </location>
</feature>
<feature type="domain" description="Neurotransmitter-gated ion-channel ligand-binding" evidence="7">
    <location>
        <begin position="34"/>
        <end position="240"/>
    </location>
</feature>
<comment type="similarity">
    <text evidence="5">Belongs to the ligand-gated ion channel (TC 1.A.9) family.</text>
</comment>
<dbReference type="CDD" id="cd19051">
    <property type="entry name" value="LGIC_TM_cation"/>
    <property type="match status" value="1"/>
</dbReference>
<feature type="transmembrane region" description="Helical" evidence="5">
    <location>
        <begin position="412"/>
        <end position="435"/>
    </location>
</feature>
<dbReference type="Gene3D" id="1.20.58.390">
    <property type="entry name" value="Neurotransmitter-gated ion-channel transmembrane domain"/>
    <property type="match status" value="1"/>
</dbReference>
<keyword evidence="5" id="KW-0813">Transport</keyword>
<dbReference type="InterPro" id="IPR006029">
    <property type="entry name" value="Neurotrans-gated_channel_TM"/>
</dbReference>
<dbReference type="EMBL" id="JAWDGP010003273">
    <property type="protein sequence ID" value="KAK3775783.1"/>
    <property type="molecule type" value="Genomic_DNA"/>
</dbReference>
<keyword evidence="2 5" id="KW-0812">Transmembrane</keyword>
<comment type="caution">
    <text evidence="9">The sequence shown here is derived from an EMBL/GenBank/DDBJ whole genome shotgun (WGS) entry which is preliminary data.</text>
</comment>
<keyword evidence="4 5" id="KW-0472">Membrane</keyword>
<feature type="transmembrane region" description="Helical" evidence="5">
    <location>
        <begin position="242"/>
        <end position="265"/>
    </location>
</feature>
<dbReference type="GO" id="GO:0005230">
    <property type="term" value="F:extracellular ligand-gated monoatomic ion channel activity"/>
    <property type="evidence" value="ECO:0007669"/>
    <property type="project" value="InterPro"/>
</dbReference>
<feature type="signal peptide" evidence="5">
    <location>
        <begin position="1"/>
        <end position="27"/>
    </location>
</feature>
<dbReference type="SUPFAM" id="SSF90112">
    <property type="entry name" value="Neurotransmitter-gated ion-channel transmembrane pore"/>
    <property type="match status" value="1"/>
</dbReference>
<comment type="subcellular location">
    <subcellularLocation>
        <location evidence="1">Membrane</location>
        <topology evidence="1">Multi-pass membrane protein</topology>
    </subcellularLocation>
</comment>
<evidence type="ECO:0000256" key="3">
    <source>
        <dbReference type="ARBA" id="ARBA00022989"/>
    </source>
</evidence>
<organism evidence="9 10">
    <name type="scientific">Elysia crispata</name>
    <name type="common">lettuce slug</name>
    <dbReference type="NCBI Taxonomy" id="231223"/>
    <lineage>
        <taxon>Eukaryota</taxon>
        <taxon>Metazoa</taxon>
        <taxon>Spiralia</taxon>
        <taxon>Lophotrochozoa</taxon>
        <taxon>Mollusca</taxon>
        <taxon>Gastropoda</taxon>
        <taxon>Heterobranchia</taxon>
        <taxon>Euthyneura</taxon>
        <taxon>Panpulmonata</taxon>
        <taxon>Sacoglossa</taxon>
        <taxon>Placobranchoidea</taxon>
        <taxon>Plakobranchidae</taxon>
        <taxon>Elysia</taxon>
    </lineage>
</organism>
<dbReference type="PANTHER" id="PTHR18945">
    <property type="entry name" value="NEUROTRANSMITTER GATED ION CHANNEL"/>
    <property type="match status" value="1"/>
</dbReference>
<feature type="region of interest" description="Disordered" evidence="6">
    <location>
        <begin position="369"/>
        <end position="397"/>
    </location>
</feature>
<evidence type="ECO:0000313" key="10">
    <source>
        <dbReference type="Proteomes" id="UP001283361"/>
    </source>
</evidence>
<feature type="compositionally biased region" description="Polar residues" evidence="6">
    <location>
        <begin position="388"/>
        <end position="397"/>
    </location>
</feature>
<keyword evidence="10" id="KW-1185">Reference proteome</keyword>
<dbReference type="InterPro" id="IPR036734">
    <property type="entry name" value="Neur_chan_lig-bd_sf"/>
</dbReference>
<keyword evidence="5" id="KW-0407">Ion channel</keyword>
<dbReference type="InterPro" id="IPR036719">
    <property type="entry name" value="Neuro-gated_channel_TM_sf"/>
</dbReference>
<evidence type="ECO:0000256" key="4">
    <source>
        <dbReference type="ARBA" id="ARBA00023136"/>
    </source>
</evidence>
<evidence type="ECO:0000256" key="2">
    <source>
        <dbReference type="ARBA" id="ARBA00022692"/>
    </source>
</evidence>
<keyword evidence="3 5" id="KW-1133">Transmembrane helix</keyword>
<feature type="domain" description="Neurotransmitter-gated ion-channel transmembrane" evidence="8">
    <location>
        <begin position="248"/>
        <end position="393"/>
    </location>
</feature>
<dbReference type="GO" id="GO:0004888">
    <property type="term" value="F:transmembrane signaling receptor activity"/>
    <property type="evidence" value="ECO:0007669"/>
    <property type="project" value="InterPro"/>
</dbReference>
<evidence type="ECO:0000313" key="9">
    <source>
        <dbReference type="EMBL" id="KAK3775783.1"/>
    </source>
</evidence>
<dbReference type="InterPro" id="IPR038050">
    <property type="entry name" value="Neuro_actylchol_rec"/>
</dbReference>
<proteinExistence type="inferred from homology"/>
<evidence type="ECO:0000256" key="5">
    <source>
        <dbReference type="RuleBase" id="RU000687"/>
    </source>
</evidence>
<evidence type="ECO:0000259" key="8">
    <source>
        <dbReference type="Pfam" id="PF02932"/>
    </source>
</evidence>
<dbReference type="InterPro" id="IPR006201">
    <property type="entry name" value="Neur_channel"/>
</dbReference>
<dbReference type="InterPro" id="IPR006202">
    <property type="entry name" value="Neur_chan_lig-bd"/>
</dbReference>
<dbReference type="InterPro" id="IPR018000">
    <property type="entry name" value="Neurotransmitter_ion_chnl_CS"/>
</dbReference>
<feature type="transmembrane region" description="Helical" evidence="5">
    <location>
        <begin position="272"/>
        <end position="292"/>
    </location>
</feature>